<dbReference type="PROSITE" id="PS50086">
    <property type="entry name" value="TBC_RABGAP"/>
    <property type="match status" value="1"/>
</dbReference>
<feature type="compositionally biased region" description="Polar residues" evidence="2">
    <location>
        <begin position="414"/>
        <end position="429"/>
    </location>
</feature>
<protein>
    <submittedName>
        <fullName evidence="3">TBC1 domain containing protein 3</fullName>
    </submittedName>
</protein>
<evidence type="ECO:0000313" key="3">
    <source>
        <dbReference type="EMBL" id="KPM06185.1"/>
    </source>
</evidence>
<dbReference type="Pfam" id="PF00566">
    <property type="entry name" value="RabGAP-TBC"/>
    <property type="match status" value="1"/>
</dbReference>
<name>A0A132A6D3_SARSC</name>
<evidence type="ECO:0000256" key="2">
    <source>
        <dbReference type="SAM" id="MobiDB-lite"/>
    </source>
</evidence>
<dbReference type="Proteomes" id="UP000616769">
    <property type="component" value="Unassembled WGS sequence"/>
</dbReference>
<dbReference type="SUPFAM" id="SSF47923">
    <property type="entry name" value="Ypt/Rab-GAP domain of gyp1p"/>
    <property type="match status" value="1"/>
</dbReference>
<feature type="compositionally biased region" description="Basic and acidic residues" evidence="2">
    <location>
        <begin position="339"/>
        <end position="351"/>
    </location>
</feature>
<comment type="caution">
    <text evidence="3">The sequence shown here is derived from an EMBL/GenBank/DDBJ whole genome shotgun (WGS) entry which is preliminary data.</text>
</comment>
<feature type="region of interest" description="Disordered" evidence="2">
    <location>
        <begin position="339"/>
        <end position="358"/>
    </location>
</feature>
<dbReference type="EMBL" id="JXLN01010683">
    <property type="protein sequence ID" value="KPM06185.1"/>
    <property type="molecule type" value="Genomic_DNA"/>
</dbReference>
<feature type="non-terminal residue" evidence="3">
    <location>
        <position position="1"/>
    </location>
</feature>
<gene>
    <name evidence="3" type="ORF">QR98_0046580</name>
</gene>
<dbReference type="GO" id="GO:0005096">
    <property type="term" value="F:GTPase activator activity"/>
    <property type="evidence" value="ECO:0007669"/>
    <property type="project" value="UniProtKB-KW"/>
</dbReference>
<feature type="region of interest" description="Disordered" evidence="2">
    <location>
        <begin position="399"/>
        <end position="429"/>
    </location>
</feature>
<organism evidence="3 4">
    <name type="scientific">Sarcoptes scabiei</name>
    <name type="common">Itch mite</name>
    <name type="synonym">Acarus scabiei</name>
    <dbReference type="NCBI Taxonomy" id="52283"/>
    <lineage>
        <taxon>Eukaryota</taxon>
        <taxon>Metazoa</taxon>
        <taxon>Ecdysozoa</taxon>
        <taxon>Arthropoda</taxon>
        <taxon>Chelicerata</taxon>
        <taxon>Arachnida</taxon>
        <taxon>Acari</taxon>
        <taxon>Acariformes</taxon>
        <taxon>Sarcoptiformes</taxon>
        <taxon>Astigmata</taxon>
        <taxon>Psoroptidia</taxon>
        <taxon>Sarcoptoidea</taxon>
        <taxon>Sarcoptidae</taxon>
        <taxon>Sarcoptinae</taxon>
        <taxon>Sarcoptes</taxon>
    </lineage>
</organism>
<reference evidence="3 4" key="1">
    <citation type="journal article" date="2015" name="Parasit. Vectors">
        <title>Draft genome of the scabies mite.</title>
        <authorList>
            <person name="Rider S.D.Jr."/>
            <person name="Morgan M.S."/>
            <person name="Arlian L.G."/>
        </authorList>
    </citation>
    <scope>NUCLEOTIDE SEQUENCE [LARGE SCALE GENOMIC DNA]</scope>
    <source>
        <strain evidence="3">Arlian Lab</strain>
    </source>
</reference>
<evidence type="ECO:0000256" key="1">
    <source>
        <dbReference type="ARBA" id="ARBA00022468"/>
    </source>
</evidence>
<dbReference type="AlphaFoldDB" id="A0A132A6D3"/>
<dbReference type="VEuPathDB" id="VectorBase:SSCA008542"/>
<dbReference type="PANTHER" id="PTHR22957">
    <property type="entry name" value="TBC1 DOMAIN FAMILY MEMBER GTPASE-ACTIVATING PROTEIN"/>
    <property type="match status" value="1"/>
</dbReference>
<accession>A0A132A6D3</accession>
<dbReference type="OrthoDB" id="10264062at2759"/>
<dbReference type="PANTHER" id="PTHR22957:SF333">
    <property type="entry name" value="TBC1 DOMAIN FAMILY MEMBER 25"/>
    <property type="match status" value="1"/>
</dbReference>
<sequence length="591" mass="68988">FLYYFDHLGSKFFRIDNDQDLKQASCWSVADHSNLHLIVDLLDYTGSILKMNCEQNPSRNIHEDNSDSTNQSINPRMLADWDIVTSSEIILAQAFNKTNKFIANQIERLKSKTFNIDFSPKTSVLTSSSWLFAEAIYQYIVNDEAQAYITFCALMKRLHKNFSPTGTAMNRKFRNLKRLLSYYDPEFYRYLINEKAEEMLFSYRWILLDLKREFPLDNVPDMLEVLWASIPPKSNVSNSDDMLFDTEHLYVPNTQSDCEKVNNYQSTAEIFNKTNDAKVFTPNTKERISKSKSSIVRNSNFFNYDEDSISEFNSSSSYDGDGEYDEPIKKRSKNYKRSSLERSQIKHKEENFSTEEEDDLFLEGRRQVDILSNHSMDHGYSTDQKSLSSLVHHPSRIRSYSLSSRPNKDRNRSEMNLMSKSKSPTSKSVNSMNYLKNSKLFSAIEDIEESCNVDDINEQFNILSARSVSEQILNSTIKKMETLSIDEKNSSSIELISVPNDFEKLEEEFTLISPEQLGSSDAFMLFLCLTLLLQNRDHIMEKKMDRNEIQMYFDSMIRKHNVHDVLQDARYLFHSYLAEWHQNQSKKLNLM</sequence>
<proteinExistence type="predicted"/>
<evidence type="ECO:0000313" key="4">
    <source>
        <dbReference type="Proteomes" id="UP000616769"/>
    </source>
</evidence>
<dbReference type="Gene3D" id="1.10.472.80">
    <property type="entry name" value="Ypt/Rab-GAP domain of gyp1p, domain 3"/>
    <property type="match status" value="2"/>
</dbReference>
<keyword evidence="1" id="KW-0343">GTPase activation</keyword>
<dbReference type="InterPro" id="IPR035969">
    <property type="entry name" value="Rab-GAP_TBC_sf"/>
</dbReference>
<dbReference type="InterPro" id="IPR000195">
    <property type="entry name" value="Rab-GAP-TBC_dom"/>
</dbReference>